<protein>
    <submittedName>
        <fullName evidence="1">Uncharacterized protein</fullName>
    </submittedName>
</protein>
<dbReference type="Proteomes" id="UP000005546">
    <property type="component" value="Unassembled WGS sequence"/>
</dbReference>
<reference evidence="1 2" key="1">
    <citation type="submission" date="2011-02" db="EMBL/GenBank/DDBJ databases">
        <authorList>
            <person name="Weinstock G."/>
            <person name="Sodergren E."/>
            <person name="Clifton S."/>
            <person name="Fulton L."/>
            <person name="Fulton B."/>
            <person name="Courtney L."/>
            <person name="Fronick C."/>
            <person name="Harrison M."/>
            <person name="Strong C."/>
            <person name="Farmer C."/>
            <person name="Delahaunty K."/>
            <person name="Markovic C."/>
            <person name="Hall O."/>
            <person name="Minx P."/>
            <person name="Tomlinson C."/>
            <person name="Mitreva M."/>
            <person name="Hou S."/>
            <person name="Chen J."/>
            <person name="Wollam A."/>
            <person name="Pepin K.H."/>
            <person name="Johnson M."/>
            <person name="Bhonagiri V."/>
            <person name="Zhang X."/>
            <person name="Suruliraj S."/>
            <person name="Warren W."/>
            <person name="Chinwalla A."/>
            <person name="Mardis E.R."/>
            <person name="Wilson R.K."/>
        </authorList>
    </citation>
    <scope>NUCLEOTIDE SEQUENCE [LARGE SCALE GENOMIC DNA]</scope>
    <source>
        <strain evidence="1 2">YIT 11841</strain>
    </source>
</reference>
<evidence type="ECO:0000313" key="1">
    <source>
        <dbReference type="EMBL" id="EGG55630.1"/>
    </source>
</evidence>
<dbReference type="HOGENOM" id="CLU_3237248_0_0_10"/>
<accession>F3QS67</accession>
<organism evidence="1 2">
    <name type="scientific">Paraprevotella xylaniphila YIT 11841</name>
    <dbReference type="NCBI Taxonomy" id="762982"/>
    <lineage>
        <taxon>Bacteria</taxon>
        <taxon>Pseudomonadati</taxon>
        <taxon>Bacteroidota</taxon>
        <taxon>Bacteroidia</taxon>
        <taxon>Bacteroidales</taxon>
        <taxon>Prevotellaceae</taxon>
        <taxon>Paraprevotella</taxon>
    </lineage>
</organism>
<evidence type="ECO:0000313" key="2">
    <source>
        <dbReference type="Proteomes" id="UP000005546"/>
    </source>
</evidence>
<keyword evidence="2" id="KW-1185">Reference proteome</keyword>
<name>F3QS67_9BACT</name>
<dbReference type="EMBL" id="AFBR01000024">
    <property type="protein sequence ID" value="EGG55630.1"/>
    <property type="molecule type" value="Genomic_DNA"/>
</dbReference>
<sequence>MQRYGFFSFLQIFGALFLNKNPSQDLAPATDGIHFPPAYIILH</sequence>
<dbReference type="AlphaFoldDB" id="F3QS67"/>
<gene>
    <name evidence="1" type="ORF">HMPREF9442_01024</name>
</gene>
<proteinExistence type="predicted"/>
<comment type="caution">
    <text evidence="1">The sequence shown here is derived from an EMBL/GenBank/DDBJ whole genome shotgun (WGS) entry which is preliminary data.</text>
</comment>